<reference evidence="1" key="1">
    <citation type="submission" date="2014-05" db="EMBL/GenBank/DDBJ databases">
        <authorList>
            <person name="Chronopoulou M."/>
        </authorList>
    </citation>
    <scope>NUCLEOTIDE SEQUENCE</scope>
    <source>
        <tissue evidence="1">Whole organism</tissue>
    </source>
</reference>
<proteinExistence type="predicted"/>
<name>A0A0K2TV21_LEPSM</name>
<dbReference type="EMBL" id="HACA01012329">
    <property type="protein sequence ID" value="CDW29690.1"/>
    <property type="molecule type" value="Transcribed_RNA"/>
</dbReference>
<organism evidence="1">
    <name type="scientific">Lepeophtheirus salmonis</name>
    <name type="common">Salmon louse</name>
    <name type="synonym">Caligus salmonis</name>
    <dbReference type="NCBI Taxonomy" id="72036"/>
    <lineage>
        <taxon>Eukaryota</taxon>
        <taxon>Metazoa</taxon>
        <taxon>Ecdysozoa</taxon>
        <taxon>Arthropoda</taxon>
        <taxon>Crustacea</taxon>
        <taxon>Multicrustacea</taxon>
        <taxon>Hexanauplia</taxon>
        <taxon>Copepoda</taxon>
        <taxon>Siphonostomatoida</taxon>
        <taxon>Caligidae</taxon>
        <taxon>Lepeophtheirus</taxon>
    </lineage>
</organism>
<sequence length="66" mass="7854">MNKMVFVFYSSIFGTNISLNRPLVPFRLKSCYTSTSYLRKRLYKPPLTSTHIWNYSTLKKTYPKKP</sequence>
<accession>A0A0K2TV21</accession>
<evidence type="ECO:0000313" key="1">
    <source>
        <dbReference type="EMBL" id="CDW29690.1"/>
    </source>
</evidence>
<protein>
    <submittedName>
        <fullName evidence="1">Uncharacterized protein</fullName>
    </submittedName>
</protein>
<dbReference type="AlphaFoldDB" id="A0A0K2TV21"/>